<keyword evidence="2" id="KW-1185">Reference proteome</keyword>
<evidence type="ECO:0000313" key="2">
    <source>
        <dbReference type="Proteomes" id="UP001275084"/>
    </source>
</evidence>
<dbReference type="Proteomes" id="UP001275084">
    <property type="component" value="Unassembled WGS sequence"/>
</dbReference>
<organism evidence="1 2">
    <name type="scientific">Lasiosphaeria hispida</name>
    <dbReference type="NCBI Taxonomy" id="260671"/>
    <lineage>
        <taxon>Eukaryota</taxon>
        <taxon>Fungi</taxon>
        <taxon>Dikarya</taxon>
        <taxon>Ascomycota</taxon>
        <taxon>Pezizomycotina</taxon>
        <taxon>Sordariomycetes</taxon>
        <taxon>Sordariomycetidae</taxon>
        <taxon>Sordariales</taxon>
        <taxon>Lasiosphaeriaceae</taxon>
        <taxon>Lasiosphaeria</taxon>
    </lineage>
</organism>
<sequence length="210" mass="23521">MAYVFDVRISNKMHATCPVTFAGHEEYPGLNGSTSVASRFPGSWNEWSVEKATGSNGIFTILKFWLKFDVYCEMGASPNSTARFRIGDCLDLSLDEFTNSNRAAKYYGIENGRQILFADRNPPTSKGEVLGKLLHSGAKLVEEAFKDNHTVQVLDGKVKFEESMRQLEQSKHRVWIIIGETLTHNGLKLEVETSNLGYPRSTLDLRIVPA</sequence>
<reference evidence="1" key="1">
    <citation type="journal article" date="2023" name="Mol. Phylogenet. Evol.">
        <title>Genome-scale phylogeny and comparative genomics of the fungal order Sordariales.</title>
        <authorList>
            <person name="Hensen N."/>
            <person name="Bonometti L."/>
            <person name="Westerberg I."/>
            <person name="Brannstrom I.O."/>
            <person name="Guillou S."/>
            <person name="Cros-Aarteil S."/>
            <person name="Calhoun S."/>
            <person name="Haridas S."/>
            <person name="Kuo A."/>
            <person name="Mondo S."/>
            <person name="Pangilinan J."/>
            <person name="Riley R."/>
            <person name="LaButti K."/>
            <person name="Andreopoulos B."/>
            <person name="Lipzen A."/>
            <person name="Chen C."/>
            <person name="Yan M."/>
            <person name="Daum C."/>
            <person name="Ng V."/>
            <person name="Clum A."/>
            <person name="Steindorff A."/>
            <person name="Ohm R.A."/>
            <person name="Martin F."/>
            <person name="Silar P."/>
            <person name="Natvig D.O."/>
            <person name="Lalanne C."/>
            <person name="Gautier V."/>
            <person name="Ament-Velasquez S.L."/>
            <person name="Kruys A."/>
            <person name="Hutchinson M.I."/>
            <person name="Powell A.J."/>
            <person name="Barry K."/>
            <person name="Miller A.N."/>
            <person name="Grigoriev I.V."/>
            <person name="Debuchy R."/>
            <person name="Gladieux P."/>
            <person name="Hiltunen Thoren M."/>
            <person name="Johannesson H."/>
        </authorList>
    </citation>
    <scope>NUCLEOTIDE SEQUENCE</scope>
    <source>
        <strain evidence="1">CBS 955.72</strain>
    </source>
</reference>
<reference evidence="1" key="2">
    <citation type="submission" date="2023-06" db="EMBL/GenBank/DDBJ databases">
        <authorList>
            <consortium name="Lawrence Berkeley National Laboratory"/>
            <person name="Haridas S."/>
            <person name="Hensen N."/>
            <person name="Bonometti L."/>
            <person name="Westerberg I."/>
            <person name="Brannstrom I.O."/>
            <person name="Guillou S."/>
            <person name="Cros-Aarteil S."/>
            <person name="Calhoun S."/>
            <person name="Kuo A."/>
            <person name="Mondo S."/>
            <person name="Pangilinan J."/>
            <person name="Riley R."/>
            <person name="Labutti K."/>
            <person name="Andreopoulos B."/>
            <person name="Lipzen A."/>
            <person name="Chen C."/>
            <person name="Yanf M."/>
            <person name="Daum C."/>
            <person name="Ng V."/>
            <person name="Clum A."/>
            <person name="Steindorff A."/>
            <person name="Ohm R."/>
            <person name="Martin F."/>
            <person name="Silar P."/>
            <person name="Natvig D."/>
            <person name="Lalanne C."/>
            <person name="Gautier V."/>
            <person name="Ament-Velasquez S.L."/>
            <person name="Kruys A."/>
            <person name="Hutchinson M.I."/>
            <person name="Powell A.J."/>
            <person name="Barry K."/>
            <person name="Miller A.N."/>
            <person name="Grigoriev I.V."/>
            <person name="Debuchy R."/>
            <person name="Gladieux P."/>
            <person name="Thoren M.H."/>
            <person name="Johannesson H."/>
        </authorList>
    </citation>
    <scope>NUCLEOTIDE SEQUENCE</scope>
    <source>
        <strain evidence="1">CBS 955.72</strain>
    </source>
</reference>
<protein>
    <submittedName>
        <fullName evidence="1">Uncharacterized protein</fullName>
    </submittedName>
</protein>
<name>A0AAJ0HBA6_9PEZI</name>
<comment type="caution">
    <text evidence="1">The sequence shown here is derived from an EMBL/GenBank/DDBJ whole genome shotgun (WGS) entry which is preliminary data.</text>
</comment>
<evidence type="ECO:0000313" key="1">
    <source>
        <dbReference type="EMBL" id="KAK3346446.1"/>
    </source>
</evidence>
<accession>A0AAJ0HBA6</accession>
<dbReference type="EMBL" id="JAUIQD010000006">
    <property type="protein sequence ID" value="KAK3346446.1"/>
    <property type="molecule type" value="Genomic_DNA"/>
</dbReference>
<dbReference type="AlphaFoldDB" id="A0AAJ0HBA6"/>
<gene>
    <name evidence="1" type="ORF">B0T25DRAFT_571582</name>
</gene>
<proteinExistence type="predicted"/>